<dbReference type="InterPro" id="IPR043153">
    <property type="entry name" value="DENN_C"/>
</dbReference>
<dbReference type="PANTHER" id="PTHR12296">
    <property type="entry name" value="DENN DOMAIN-CONTAINING PROTEIN 4"/>
    <property type="match status" value="1"/>
</dbReference>
<dbReference type="AlphaFoldDB" id="A0A0P7WPY5"/>
<feature type="region of interest" description="Disordered" evidence="2">
    <location>
        <begin position="15"/>
        <end position="44"/>
    </location>
</feature>
<protein>
    <recommendedName>
        <fullName evidence="7">C-myc promoter-binding protein-like</fullName>
    </recommendedName>
</protein>
<dbReference type="PROSITE" id="PS50211">
    <property type="entry name" value="DENN"/>
    <property type="match status" value="1"/>
</dbReference>
<dbReference type="Gene3D" id="2.100.10.50">
    <property type="match status" value="1"/>
</dbReference>
<evidence type="ECO:0000256" key="2">
    <source>
        <dbReference type="SAM" id="MobiDB-lite"/>
    </source>
</evidence>
<dbReference type="Pfam" id="PF03455">
    <property type="entry name" value="dDENN"/>
    <property type="match status" value="1"/>
</dbReference>
<keyword evidence="1" id="KW-0344">Guanine-nucleotide releasing factor</keyword>
<dbReference type="InterPro" id="IPR037516">
    <property type="entry name" value="Tripartite_DENN"/>
</dbReference>
<dbReference type="SMART" id="SM00799">
    <property type="entry name" value="DENN"/>
    <property type="match status" value="1"/>
</dbReference>
<dbReference type="InterPro" id="IPR005112">
    <property type="entry name" value="dDENN_dom"/>
</dbReference>
<feature type="region of interest" description="Disordered" evidence="2">
    <location>
        <begin position="635"/>
        <end position="663"/>
    </location>
</feature>
<proteinExistence type="predicted"/>
<dbReference type="InterPro" id="IPR023341">
    <property type="entry name" value="MABP"/>
</dbReference>
<comment type="caution">
    <text evidence="5">The sequence shown here is derived from an EMBL/GenBank/DDBJ whole genome shotgun (WGS) entry which is preliminary data.</text>
</comment>
<dbReference type="Pfam" id="PF10240">
    <property type="entry name" value="DUF2464"/>
    <property type="match status" value="1"/>
</dbReference>
<organism evidence="5 6">
    <name type="scientific">Scleropages formosus</name>
    <name type="common">Asian bonytongue</name>
    <name type="synonym">Osteoglossum formosum</name>
    <dbReference type="NCBI Taxonomy" id="113540"/>
    <lineage>
        <taxon>Eukaryota</taxon>
        <taxon>Metazoa</taxon>
        <taxon>Chordata</taxon>
        <taxon>Craniata</taxon>
        <taxon>Vertebrata</taxon>
        <taxon>Euteleostomi</taxon>
        <taxon>Actinopterygii</taxon>
        <taxon>Neopterygii</taxon>
        <taxon>Teleostei</taxon>
        <taxon>Osteoglossocephala</taxon>
        <taxon>Osteoglossomorpha</taxon>
        <taxon>Osteoglossiformes</taxon>
        <taxon>Osteoglossidae</taxon>
        <taxon>Scleropages</taxon>
    </lineage>
</organism>
<evidence type="ECO:0000313" key="6">
    <source>
        <dbReference type="Proteomes" id="UP000034805"/>
    </source>
</evidence>
<evidence type="ECO:0000259" key="4">
    <source>
        <dbReference type="PROSITE" id="PS51498"/>
    </source>
</evidence>
<evidence type="ECO:0000313" key="5">
    <source>
        <dbReference type="EMBL" id="KPP63501.1"/>
    </source>
</evidence>
<dbReference type="InterPro" id="IPR001194">
    <property type="entry name" value="cDENN_dom"/>
</dbReference>
<dbReference type="FunFam" id="2.100.10.50:FF:000001">
    <property type="entry name" value="DENN domain containing 4C"/>
    <property type="match status" value="1"/>
</dbReference>
<evidence type="ECO:0008006" key="7">
    <source>
        <dbReference type="Google" id="ProtNLM"/>
    </source>
</evidence>
<evidence type="ECO:0000259" key="3">
    <source>
        <dbReference type="PROSITE" id="PS50211"/>
    </source>
</evidence>
<dbReference type="SMART" id="SM00801">
    <property type="entry name" value="dDENN"/>
    <property type="match status" value="1"/>
</dbReference>
<feature type="non-terminal residue" evidence="5">
    <location>
        <position position="736"/>
    </location>
</feature>
<dbReference type="GO" id="GO:0032483">
    <property type="term" value="P:regulation of Rab protein signal transduction"/>
    <property type="evidence" value="ECO:0007669"/>
    <property type="project" value="TreeGrafter"/>
</dbReference>
<dbReference type="InterPro" id="IPR051696">
    <property type="entry name" value="DENN_Domain_GEFs"/>
</dbReference>
<feature type="domain" description="UDENN" evidence="3">
    <location>
        <begin position="235"/>
        <end position="713"/>
    </location>
</feature>
<dbReference type="Gene3D" id="3.40.50.11500">
    <property type="match status" value="1"/>
</dbReference>
<dbReference type="Pfam" id="PF02141">
    <property type="entry name" value="DENN"/>
    <property type="match status" value="1"/>
</dbReference>
<feature type="domain" description="MABP" evidence="4">
    <location>
        <begin position="86"/>
        <end position="243"/>
    </location>
</feature>
<dbReference type="EMBL" id="JARO02007841">
    <property type="protein sequence ID" value="KPP63501.1"/>
    <property type="molecule type" value="Genomic_DNA"/>
</dbReference>
<dbReference type="Proteomes" id="UP000034805">
    <property type="component" value="Unassembled WGS sequence"/>
</dbReference>
<dbReference type="PANTHER" id="PTHR12296:SF16">
    <property type="entry name" value="C-MYC PROMOTER-BINDING PROTEIN"/>
    <property type="match status" value="1"/>
</dbReference>
<gene>
    <name evidence="5" type="ORF">Z043_118239</name>
</gene>
<evidence type="ECO:0000256" key="1">
    <source>
        <dbReference type="ARBA" id="ARBA00022658"/>
    </source>
</evidence>
<dbReference type="PROSITE" id="PS51498">
    <property type="entry name" value="MABP"/>
    <property type="match status" value="1"/>
</dbReference>
<dbReference type="Pfam" id="PF03456">
    <property type="entry name" value="uDENN"/>
    <property type="match status" value="1"/>
</dbReference>
<dbReference type="InterPro" id="IPR018798">
    <property type="entry name" value="MVB12A/B"/>
</dbReference>
<dbReference type="GO" id="GO:0005085">
    <property type="term" value="F:guanyl-nucleotide exchange factor activity"/>
    <property type="evidence" value="ECO:0007669"/>
    <property type="project" value="UniProtKB-KW"/>
</dbReference>
<dbReference type="InterPro" id="IPR005113">
    <property type="entry name" value="uDENN_dom"/>
</dbReference>
<accession>A0A0P7WPY5</accession>
<reference evidence="5 6" key="1">
    <citation type="submission" date="2015-08" db="EMBL/GenBank/DDBJ databases">
        <title>The genome of the Asian arowana (Scleropages formosus).</title>
        <authorList>
            <person name="Tan M.H."/>
            <person name="Gan H.M."/>
            <person name="Croft L.J."/>
            <person name="Austin C.M."/>
        </authorList>
    </citation>
    <scope>NUCLEOTIDE SEQUENCE [LARGE SCALE GENOMIC DNA]</scope>
    <source>
        <strain evidence="5">Aro1</strain>
    </source>
</reference>
<name>A0A0P7WPY5_SCLFO</name>
<sequence>MAKMDWQVTWDLPLPSVDVPHKQSDAEGNEPRSGIPSTQPAGWKMMDDKGPRVADYFVVAGLTDTSKPLDEEIHFDDVCHKTARPKAPITDIAVVMRSLGEEVPQGYVCVETTPSGLSADLNSGSLMGPQIFLCYRRGRDKPPLTDLGVLYEWKERLKQGCHIIQTTPSGRPANISSTSSQRIYITYRRAPESQPHASLAVTDICIIIPSKGETPPHTFCRVDKNLNSSMWGSSVYLCYKKSVAKTNTVAYKAGLLCRYPEEDYESFPLPESVPLFCLPMGATIECWPSQTKYSLPVFSTFVLTGASGEKVYGAAIQFYESYPQERLTDRQRLQLGLPTGERRPVSSRAVHTNKCICLLSHWPFFDAFRKFLTFLYRYSISGPHVLPIEKHISHFMHKVPFPSSQRPRILVQLSPHDSLLLSQPVSSPLPLSGGRFSTLLLNLGPENAVTLLVFAVTEHKILVHSLRPAVLTSVTEALVSMIFPFHWPCPYIPLCPLALADVLSAPCPFIVGVDSRYFDLYEPPPDVSCVDLDTNTISQNEDKRALTWKVLPKKACKNLMNTLNNLYQQLAEGQQRPREDGLMELAMSDYDFNCGKSLQTLELEIQEAFLRFMAAILKGYRSYLRPITQAPSEKATDASSLFDLQGGSTPGGGRSSRRSHQNGWTPSCMNRLFVLVRDRRDRSHQKFYSLMTKTQMFIRFIEECSFVSDKDASLAFFDDCVDKLFGTERGTDRGGK</sequence>
<dbReference type="GO" id="GO:0000813">
    <property type="term" value="C:ESCRT I complex"/>
    <property type="evidence" value="ECO:0007669"/>
    <property type="project" value="InterPro"/>
</dbReference>
<dbReference type="SMART" id="SM00800">
    <property type="entry name" value="uDENN"/>
    <property type="match status" value="1"/>
</dbReference>